<gene>
    <name evidence="6" type="ORF">RE476_02860</name>
</gene>
<name>A0AA51UGM8_9EURY</name>
<dbReference type="Proteomes" id="UP001183006">
    <property type="component" value="Chromosome"/>
</dbReference>
<dbReference type="GeneID" id="84229047"/>
<evidence type="ECO:0000256" key="1">
    <source>
        <dbReference type="ARBA" id="ARBA00007816"/>
    </source>
</evidence>
<evidence type="ECO:0000259" key="5">
    <source>
        <dbReference type="Pfam" id="PF01935"/>
    </source>
</evidence>
<dbReference type="GO" id="GO:0043139">
    <property type="term" value="F:5'-3' DNA helicase activity"/>
    <property type="evidence" value="ECO:0007669"/>
    <property type="project" value="UniProtKB-EC"/>
</dbReference>
<comment type="catalytic activity">
    <reaction evidence="2">
        <text>Couples ATP hydrolysis with the unwinding of duplex DNA by translocating in the 3'-5' direction.</text>
        <dbReference type="EC" id="5.6.2.4"/>
    </reaction>
</comment>
<dbReference type="InterPro" id="IPR008571">
    <property type="entry name" value="HerA-like"/>
</dbReference>
<dbReference type="PANTHER" id="PTHR42957:SF1">
    <property type="entry name" value="HELICASE MJ1565-RELATED"/>
    <property type="match status" value="1"/>
</dbReference>
<dbReference type="PANTHER" id="PTHR42957">
    <property type="entry name" value="HELICASE MJ1565-RELATED"/>
    <property type="match status" value="1"/>
</dbReference>
<dbReference type="InterPro" id="IPR027417">
    <property type="entry name" value="P-loop_NTPase"/>
</dbReference>
<organism evidence="6 7">
    <name type="scientific">Methanolobus mangrovi</name>
    <dbReference type="NCBI Taxonomy" id="3072977"/>
    <lineage>
        <taxon>Archaea</taxon>
        <taxon>Methanobacteriati</taxon>
        <taxon>Methanobacteriota</taxon>
        <taxon>Stenosarchaea group</taxon>
        <taxon>Methanomicrobia</taxon>
        <taxon>Methanosarcinales</taxon>
        <taxon>Methanosarcinaceae</taxon>
        <taxon>Methanolobus</taxon>
    </lineage>
</organism>
<dbReference type="GO" id="GO:0043138">
    <property type="term" value="F:3'-5' DNA helicase activity"/>
    <property type="evidence" value="ECO:0007669"/>
    <property type="project" value="UniProtKB-EC"/>
</dbReference>
<evidence type="ECO:0000256" key="2">
    <source>
        <dbReference type="ARBA" id="ARBA00034617"/>
    </source>
</evidence>
<evidence type="ECO:0000256" key="4">
    <source>
        <dbReference type="ARBA" id="ARBA00048988"/>
    </source>
</evidence>
<reference evidence="6" key="1">
    <citation type="submission" date="2023-08" db="EMBL/GenBank/DDBJ databases">
        <title>Methanolobus mangrovi sp. nov. and Methanolobus sediminis sp. nov, two novel methylotrophic methanogens isolated from mangrove sediments in China.</title>
        <authorList>
            <person name="Zhou J."/>
        </authorList>
    </citation>
    <scope>NUCLEOTIDE SEQUENCE</scope>
    <source>
        <strain evidence="6">FTZ2</strain>
    </source>
</reference>
<feature type="domain" description="Helicase HerA central" evidence="5">
    <location>
        <begin position="187"/>
        <end position="417"/>
    </location>
</feature>
<dbReference type="Pfam" id="PF01935">
    <property type="entry name" value="DUF87"/>
    <property type="match status" value="1"/>
</dbReference>
<dbReference type="AlphaFoldDB" id="A0AA51UGM8"/>
<protein>
    <submittedName>
        <fullName evidence="6">DUF87 domain-containing protein</fullName>
    </submittedName>
</protein>
<keyword evidence="7" id="KW-1185">Reference proteome</keyword>
<dbReference type="SUPFAM" id="SSF52540">
    <property type="entry name" value="P-loop containing nucleoside triphosphate hydrolases"/>
    <property type="match status" value="1"/>
</dbReference>
<dbReference type="EMBL" id="CP133594">
    <property type="protein sequence ID" value="WMW22780.1"/>
    <property type="molecule type" value="Genomic_DNA"/>
</dbReference>
<dbReference type="Gene3D" id="3.40.50.300">
    <property type="entry name" value="P-loop containing nucleotide triphosphate hydrolases"/>
    <property type="match status" value="2"/>
</dbReference>
<proteinExistence type="inferred from homology"/>
<comment type="catalytic activity">
    <reaction evidence="4">
        <text>ATP + H2O = ADP + phosphate + H(+)</text>
        <dbReference type="Rhea" id="RHEA:13065"/>
        <dbReference type="ChEBI" id="CHEBI:15377"/>
        <dbReference type="ChEBI" id="CHEBI:15378"/>
        <dbReference type="ChEBI" id="CHEBI:30616"/>
        <dbReference type="ChEBI" id="CHEBI:43474"/>
        <dbReference type="ChEBI" id="CHEBI:456216"/>
        <dbReference type="EC" id="5.6.2.4"/>
    </reaction>
</comment>
<evidence type="ECO:0000256" key="3">
    <source>
        <dbReference type="ARBA" id="ARBA00048954"/>
    </source>
</evidence>
<sequence length="702" mass="78908">MKLFPKDKIVGIFRGFSQGGMEFHAEIMLPYRNEFQSAPMHGQFLLVQLEHENEAVLGRITSISSEGRLASSSGEDYGIRAIADDRVIPEDLRKQYLKYRVDIRVLGVVRVEDGTIVFAPSHRRLPHVGSKVAFLSDEIIREIAGHNLDGVEIGFFALGEFVYAGTDERLKHEPWIRIKNPPIIPRFQINNLVSRRSFIFARAGFGKSNLNKLLFSNLYKETPTIEKRGGKQVPVGTIVFDPDGEYYWPDDKDRPGLCDVPELENKLVVFTKKKGPSEFYNSFVASDIKLDIRRLKPSDVISIALSPDKQEQQNVRKLKSLSDQNWSELVDLVHENGNLADGERLKALLHLDSDQNVEMAAARANMTAIVRMLHNPGSSMLDMLLFSLRSGKLCIIDISQLRGEPALILSGIILQKIFEFNQDQFTSASPETIPTIAVVEEAQSVLGNSGSSRPYVEWVKEGRKYDLGAVLITQQPGSISNEILSQGDNWFAFHLISAGDLQALKRANAHFSDDILSTLLNEPIVGNGVFWSSAGGKSYPLPIRVMSFEELYSVRDPSYNKSSVSNFVQELKEKFGKATYKKEIVKTSADSVPTTTEDGIVIEEDDETVDLLETYINSVIETFKNDTITISEIKHHGKPWYGIQVIISQLLPDIIEKKERLQIAYNNMARILNTTFGEGNWDTELRPKSKGEGTTRWVIIKE</sequence>
<evidence type="ECO:0000313" key="7">
    <source>
        <dbReference type="Proteomes" id="UP001183006"/>
    </source>
</evidence>
<accession>A0AA51UGM8</accession>
<evidence type="ECO:0000313" key="6">
    <source>
        <dbReference type="EMBL" id="WMW22780.1"/>
    </source>
</evidence>
<comment type="similarity">
    <text evidence="1">Belongs to the HerA family.</text>
</comment>
<dbReference type="InterPro" id="IPR002789">
    <property type="entry name" value="HerA_central"/>
</dbReference>
<dbReference type="RefSeq" id="WP_309308894.1">
    <property type="nucleotide sequence ID" value="NZ_CP133594.1"/>
</dbReference>
<comment type="catalytic activity">
    <reaction evidence="3">
        <text>ATP + H2O = ADP + phosphate + H(+)</text>
        <dbReference type="Rhea" id="RHEA:13065"/>
        <dbReference type="ChEBI" id="CHEBI:15377"/>
        <dbReference type="ChEBI" id="CHEBI:15378"/>
        <dbReference type="ChEBI" id="CHEBI:30616"/>
        <dbReference type="ChEBI" id="CHEBI:43474"/>
        <dbReference type="ChEBI" id="CHEBI:456216"/>
        <dbReference type="EC" id="5.6.2.3"/>
    </reaction>
</comment>
<dbReference type="KEGG" id="mmav:RE476_02860"/>